<evidence type="ECO:0000256" key="3">
    <source>
        <dbReference type="ARBA" id="ARBA00023145"/>
    </source>
</evidence>
<evidence type="ECO:0000256" key="1">
    <source>
        <dbReference type="ARBA" id="ARBA00006586"/>
    </source>
</evidence>
<dbReference type="RefSeq" id="WP_163607947.1">
    <property type="nucleotide sequence ID" value="NZ_JAABOO010000003.1"/>
</dbReference>
<dbReference type="PANTHER" id="PTHR34218:SF5">
    <property type="entry name" value="PENICILLIN ACYLASE FAMILY PROTEIN"/>
    <property type="match status" value="1"/>
</dbReference>
<evidence type="ECO:0000256" key="6">
    <source>
        <dbReference type="SAM" id="Phobius"/>
    </source>
</evidence>
<dbReference type="GO" id="GO:0016811">
    <property type="term" value="F:hydrolase activity, acting on carbon-nitrogen (but not peptide) bonds, in linear amides"/>
    <property type="evidence" value="ECO:0007669"/>
    <property type="project" value="InterPro"/>
</dbReference>
<proteinExistence type="inferred from homology"/>
<dbReference type="InterPro" id="IPR029055">
    <property type="entry name" value="Ntn_hydrolases_N"/>
</dbReference>
<dbReference type="Gene3D" id="2.30.120.10">
    <property type="match status" value="1"/>
</dbReference>
<keyword evidence="3" id="KW-0865">Zymogen</keyword>
<evidence type="ECO:0000313" key="7">
    <source>
        <dbReference type="EMBL" id="NER14665.1"/>
    </source>
</evidence>
<dbReference type="EMBL" id="JAABOO010000003">
    <property type="protein sequence ID" value="NER14665.1"/>
    <property type="molecule type" value="Genomic_DNA"/>
</dbReference>
<dbReference type="AlphaFoldDB" id="A0A6P0UNB7"/>
<dbReference type="InterPro" id="IPR014395">
    <property type="entry name" value="Pen/GL7ACA/AHL_acylase"/>
</dbReference>
<evidence type="ECO:0000256" key="4">
    <source>
        <dbReference type="PIRSR" id="PIRSR001227-1"/>
    </source>
</evidence>
<keyword evidence="5" id="KW-0106">Calcium</keyword>
<dbReference type="PIRSF" id="PIRSF001227">
    <property type="entry name" value="Pen_acylase"/>
    <property type="match status" value="1"/>
</dbReference>
<organism evidence="7 8">
    <name type="scientific">Leptobacterium flavescens</name>
    <dbReference type="NCBI Taxonomy" id="472055"/>
    <lineage>
        <taxon>Bacteria</taxon>
        <taxon>Pseudomonadati</taxon>
        <taxon>Bacteroidota</taxon>
        <taxon>Flavobacteriia</taxon>
        <taxon>Flavobacteriales</taxon>
        <taxon>Flavobacteriaceae</taxon>
        <taxon>Leptobacterium</taxon>
    </lineage>
</organism>
<evidence type="ECO:0000256" key="5">
    <source>
        <dbReference type="PIRSR" id="PIRSR001227-2"/>
    </source>
</evidence>
<dbReference type="GO" id="GO:0017000">
    <property type="term" value="P:antibiotic biosynthetic process"/>
    <property type="evidence" value="ECO:0007669"/>
    <property type="project" value="InterPro"/>
</dbReference>
<protein>
    <submittedName>
        <fullName evidence="7">Penicillin acylase family protein</fullName>
    </submittedName>
</protein>
<dbReference type="GO" id="GO:0046872">
    <property type="term" value="F:metal ion binding"/>
    <property type="evidence" value="ECO:0007669"/>
    <property type="project" value="UniProtKB-KW"/>
</dbReference>
<dbReference type="Gene3D" id="1.10.439.10">
    <property type="entry name" value="Penicillin Amidohydrolase, domain 1"/>
    <property type="match status" value="1"/>
</dbReference>
<keyword evidence="6" id="KW-0472">Membrane</keyword>
<feature type="binding site" evidence="5">
    <location>
        <position position="319"/>
    </location>
    <ligand>
        <name>Ca(2+)</name>
        <dbReference type="ChEBI" id="CHEBI:29108"/>
    </ligand>
</feature>
<dbReference type="InterPro" id="IPR023343">
    <property type="entry name" value="Penicillin_amidase_dom1"/>
</dbReference>
<feature type="binding site" evidence="5">
    <location>
        <position position="321"/>
    </location>
    <ligand>
        <name>Ca(2+)</name>
        <dbReference type="ChEBI" id="CHEBI:29108"/>
    </ligand>
</feature>
<dbReference type="Proteomes" id="UP000468581">
    <property type="component" value="Unassembled WGS sequence"/>
</dbReference>
<evidence type="ECO:0000313" key="8">
    <source>
        <dbReference type="Proteomes" id="UP000468581"/>
    </source>
</evidence>
<comment type="caution">
    <text evidence="7">The sequence shown here is derived from an EMBL/GenBank/DDBJ whole genome shotgun (WGS) entry which is preliminary data.</text>
</comment>
<feature type="active site" description="Nucleophile" evidence="4">
    <location>
        <position position="247"/>
    </location>
</feature>
<dbReference type="SUPFAM" id="SSF56235">
    <property type="entry name" value="N-terminal nucleophile aminohydrolases (Ntn hydrolases)"/>
    <property type="match status" value="1"/>
</dbReference>
<dbReference type="InterPro" id="IPR002692">
    <property type="entry name" value="S45"/>
</dbReference>
<dbReference type="Pfam" id="PF01804">
    <property type="entry name" value="Penicil_amidase"/>
    <property type="match status" value="1"/>
</dbReference>
<keyword evidence="2" id="KW-0378">Hydrolase</keyword>
<feature type="binding site" evidence="5">
    <location>
        <position position="322"/>
    </location>
    <ligand>
        <name>Ca(2+)</name>
        <dbReference type="ChEBI" id="CHEBI:29108"/>
    </ligand>
</feature>
<reference evidence="7 8" key="1">
    <citation type="submission" date="2020-01" db="EMBL/GenBank/DDBJ databases">
        <title>Leptobacterium flavescens.</title>
        <authorList>
            <person name="Wang G."/>
        </authorList>
    </citation>
    <scope>NUCLEOTIDE SEQUENCE [LARGE SCALE GENOMIC DNA]</scope>
    <source>
        <strain evidence="7 8">KCTC 22160</strain>
    </source>
</reference>
<feature type="transmembrane region" description="Helical" evidence="6">
    <location>
        <begin position="7"/>
        <end position="26"/>
    </location>
</feature>
<name>A0A6P0UNB7_9FLAO</name>
<accession>A0A6P0UNB7</accession>
<dbReference type="CDD" id="cd03747">
    <property type="entry name" value="Ntn_PGA_like"/>
    <property type="match status" value="1"/>
</dbReference>
<keyword evidence="8" id="KW-1185">Reference proteome</keyword>
<dbReference type="InterPro" id="IPR043146">
    <property type="entry name" value="Penicillin_amidase_N_B-knob"/>
</dbReference>
<dbReference type="Gene3D" id="3.60.20.10">
    <property type="entry name" value="Glutamine Phosphoribosylpyrophosphate, subunit 1, domain 1"/>
    <property type="match status" value="1"/>
</dbReference>
<comment type="similarity">
    <text evidence="1">Belongs to the peptidase S45 family.</text>
</comment>
<keyword evidence="6" id="KW-0812">Transmembrane</keyword>
<dbReference type="Gene3D" id="1.10.1400.10">
    <property type="match status" value="1"/>
</dbReference>
<keyword evidence="5" id="KW-0479">Metal-binding</keyword>
<comment type="cofactor">
    <cofactor evidence="5">
        <name>Ca(2+)</name>
        <dbReference type="ChEBI" id="CHEBI:29108"/>
    </cofactor>
    <text evidence="5">Binds 1 Ca(2+) ion per dimer.</text>
</comment>
<keyword evidence="6" id="KW-1133">Transmembrane helix</keyword>
<sequence length="793" mass="90150">MRILKKTLKIIVVILVLASIAGWLFYRSLLPQYDGNLELSGLDNEVEVHYDSYGIPHIFAEGQEDAYRTLGYVHAQDRLWQMEVMRRIAPGRLSEIFGSALIDTDKLFMGLGIEEASQKAIDALDKESDAYKFALAYLDGINQFLESGPTPIEFHLVGIKKEKFELIDMYNVFGYMAFSFAMAHRTDPLLSSLKEKLGASYLEDLQIDIDPKSTLIHTTNKDSVYEQIAGNVSAIVEGAPFPTFEGSNSWVVAPEKTKNGKVLFANDPHIGYSQPSVWYEAHIKTPDYEMYGYHLAGIPFPLLGHNRNYAYGLTMFENDDVDFYREQNNPSNANQYQTPDGWKSYTQRTKTLKVKGEDPIELKIKSSRHGPVMNDFIEGISQEEPIALYWVYTQLPIKVLESIYTISHAESMEDVERGAAMVHAPGLNVMYGDAQDNIAWWASAKLYKFRDSLNPKFILDGASGKDDPVRYLDFSENPQAKNPSWNYVYSANNQPDSIAGILYPGYYLPEDRAKHIVQLLEPENEWTKEGFSGMINQNRSIVATEVVKEFISAVPADGFSAEEQKAYDILREWDGSNTIDATAPVIYNKWIYLYLRKTYRDEMGEEIFDQLLNTHLMKRLIATQIANENSIWWDNTDTDMKESRADILKAAFTEAIVALQAQLGTDMEKWKWGKVHTLEHGHALGNVKSLKPYFNVGTFEMNGAREVLDNESFSYDETGEYPIKSGPSTRRIIDFSDVENSISIIPTGQSGNPFSKHYKDQAEMFSKGEFRKMLLNEQEIRNTAKSVLTFSKK</sequence>
<dbReference type="InterPro" id="IPR043147">
    <property type="entry name" value="Penicillin_amidase_A-knob"/>
</dbReference>
<gene>
    <name evidence="7" type="ORF">GWK08_14510</name>
</gene>
<dbReference type="PANTHER" id="PTHR34218">
    <property type="entry name" value="PEPTIDASE S45 PENICILLIN AMIDASE"/>
    <property type="match status" value="1"/>
</dbReference>
<evidence type="ECO:0000256" key="2">
    <source>
        <dbReference type="ARBA" id="ARBA00022801"/>
    </source>
</evidence>